<organism evidence="6 7">
    <name type="scientific">Actinopolymorpha pittospori</name>
    <dbReference type="NCBI Taxonomy" id="648752"/>
    <lineage>
        <taxon>Bacteria</taxon>
        <taxon>Bacillati</taxon>
        <taxon>Actinomycetota</taxon>
        <taxon>Actinomycetes</taxon>
        <taxon>Propionibacteriales</taxon>
        <taxon>Actinopolymorphaceae</taxon>
        <taxon>Actinopolymorpha</taxon>
    </lineage>
</organism>
<dbReference type="SMART" id="SM00422">
    <property type="entry name" value="HTH_MERR"/>
    <property type="match status" value="1"/>
</dbReference>
<dbReference type="PANTHER" id="PTHR30204">
    <property type="entry name" value="REDOX-CYCLING DRUG-SENSING TRANSCRIPTIONAL ACTIVATOR SOXR"/>
    <property type="match status" value="1"/>
</dbReference>
<gene>
    <name evidence="6" type="ORF">HEB94_000501</name>
</gene>
<evidence type="ECO:0000259" key="5">
    <source>
        <dbReference type="PROSITE" id="PS50937"/>
    </source>
</evidence>
<keyword evidence="1" id="KW-0678">Repressor</keyword>
<evidence type="ECO:0000256" key="3">
    <source>
        <dbReference type="ARBA" id="ARBA00023125"/>
    </source>
</evidence>
<evidence type="ECO:0000313" key="6">
    <source>
        <dbReference type="EMBL" id="MBE1603653.1"/>
    </source>
</evidence>
<dbReference type="InterPro" id="IPR009061">
    <property type="entry name" value="DNA-bd_dom_put_sf"/>
</dbReference>
<dbReference type="Pfam" id="PF13411">
    <property type="entry name" value="MerR_1"/>
    <property type="match status" value="1"/>
</dbReference>
<evidence type="ECO:0000256" key="1">
    <source>
        <dbReference type="ARBA" id="ARBA00022491"/>
    </source>
</evidence>
<dbReference type="CDD" id="cd01282">
    <property type="entry name" value="HTH_MerR-like_sg3"/>
    <property type="match status" value="1"/>
</dbReference>
<keyword evidence="4" id="KW-0804">Transcription</keyword>
<protein>
    <submittedName>
        <fullName evidence="6">DNA-binding transcriptional MerR regulator</fullName>
    </submittedName>
</protein>
<comment type="caution">
    <text evidence="6">The sequence shown here is derived from an EMBL/GenBank/DDBJ whole genome shotgun (WGS) entry which is preliminary data.</text>
</comment>
<dbReference type="RefSeq" id="WP_192748413.1">
    <property type="nucleotide sequence ID" value="NZ_BAABJL010000182.1"/>
</dbReference>
<sequence length="120" mass="13460">MRIGQVAQVSGASVRALRHYEDEGLISPGRHPNGYRDYCPSTITRILQVRSLLQAGLPVRLIREVLPCLGEERVPAGVVCEEFLEKVQSYRDRLAAHITDLALQRSALDAFLRQARHTRG</sequence>
<dbReference type="Proteomes" id="UP000638648">
    <property type="component" value="Unassembled WGS sequence"/>
</dbReference>
<dbReference type="GO" id="GO:0003677">
    <property type="term" value="F:DNA binding"/>
    <property type="evidence" value="ECO:0007669"/>
    <property type="project" value="UniProtKB-KW"/>
</dbReference>
<dbReference type="EMBL" id="JADBEM010000001">
    <property type="protein sequence ID" value="MBE1603653.1"/>
    <property type="molecule type" value="Genomic_DNA"/>
</dbReference>
<name>A0A927MR18_9ACTN</name>
<dbReference type="SUPFAM" id="SSF46955">
    <property type="entry name" value="Putative DNA-binding domain"/>
    <property type="match status" value="1"/>
</dbReference>
<dbReference type="PROSITE" id="PS50937">
    <property type="entry name" value="HTH_MERR_2"/>
    <property type="match status" value="1"/>
</dbReference>
<reference evidence="6" key="1">
    <citation type="submission" date="2020-10" db="EMBL/GenBank/DDBJ databases">
        <title>Sequencing the genomes of 1000 actinobacteria strains.</title>
        <authorList>
            <person name="Klenk H.-P."/>
        </authorList>
    </citation>
    <scope>NUCLEOTIDE SEQUENCE</scope>
    <source>
        <strain evidence="6">DSM 45354</strain>
    </source>
</reference>
<dbReference type="Gene3D" id="1.10.1660.10">
    <property type="match status" value="1"/>
</dbReference>
<dbReference type="InterPro" id="IPR000551">
    <property type="entry name" value="MerR-type_HTH_dom"/>
</dbReference>
<dbReference type="InterPro" id="IPR047057">
    <property type="entry name" value="MerR_fam"/>
</dbReference>
<evidence type="ECO:0000313" key="7">
    <source>
        <dbReference type="Proteomes" id="UP000638648"/>
    </source>
</evidence>
<accession>A0A927MR18</accession>
<keyword evidence="7" id="KW-1185">Reference proteome</keyword>
<dbReference type="GO" id="GO:0003700">
    <property type="term" value="F:DNA-binding transcription factor activity"/>
    <property type="evidence" value="ECO:0007669"/>
    <property type="project" value="InterPro"/>
</dbReference>
<keyword evidence="3 6" id="KW-0238">DNA-binding</keyword>
<dbReference type="AlphaFoldDB" id="A0A927MR18"/>
<dbReference type="PRINTS" id="PR00040">
    <property type="entry name" value="HTHMERR"/>
</dbReference>
<feature type="domain" description="HTH merR-type" evidence="5">
    <location>
        <begin position="1"/>
        <end position="68"/>
    </location>
</feature>
<keyword evidence="2" id="KW-0805">Transcription regulation</keyword>
<proteinExistence type="predicted"/>
<evidence type="ECO:0000256" key="2">
    <source>
        <dbReference type="ARBA" id="ARBA00023015"/>
    </source>
</evidence>
<dbReference type="PANTHER" id="PTHR30204:SF69">
    <property type="entry name" value="MERR-FAMILY TRANSCRIPTIONAL REGULATOR"/>
    <property type="match status" value="1"/>
</dbReference>
<evidence type="ECO:0000256" key="4">
    <source>
        <dbReference type="ARBA" id="ARBA00023163"/>
    </source>
</evidence>